<organism evidence="2">
    <name type="scientific">Cyprideis torosa</name>
    <dbReference type="NCBI Taxonomy" id="163714"/>
    <lineage>
        <taxon>Eukaryota</taxon>
        <taxon>Metazoa</taxon>
        <taxon>Ecdysozoa</taxon>
        <taxon>Arthropoda</taxon>
        <taxon>Crustacea</taxon>
        <taxon>Oligostraca</taxon>
        <taxon>Ostracoda</taxon>
        <taxon>Podocopa</taxon>
        <taxon>Podocopida</taxon>
        <taxon>Cytherocopina</taxon>
        <taxon>Cytheroidea</taxon>
        <taxon>Cytherideidae</taxon>
        <taxon>Cyprideis</taxon>
    </lineage>
</organism>
<feature type="compositionally biased region" description="Pro residues" evidence="1">
    <location>
        <begin position="46"/>
        <end position="58"/>
    </location>
</feature>
<dbReference type="Pfam" id="PF00433">
    <property type="entry name" value="Pkinase_C"/>
    <property type="match status" value="1"/>
</dbReference>
<feature type="compositionally biased region" description="Polar residues" evidence="1">
    <location>
        <begin position="86"/>
        <end position="100"/>
    </location>
</feature>
<evidence type="ECO:0000313" key="2">
    <source>
        <dbReference type="EMBL" id="CAD7229583.1"/>
    </source>
</evidence>
<dbReference type="EMBL" id="OB662152">
    <property type="protein sequence ID" value="CAD7229583.1"/>
    <property type="molecule type" value="Genomic_DNA"/>
</dbReference>
<dbReference type="InterPro" id="IPR000961">
    <property type="entry name" value="AGC-kinase_C"/>
</dbReference>
<feature type="region of interest" description="Disordered" evidence="1">
    <location>
        <begin position="216"/>
        <end position="236"/>
    </location>
</feature>
<dbReference type="GO" id="GO:0005524">
    <property type="term" value="F:ATP binding"/>
    <property type="evidence" value="ECO:0007669"/>
    <property type="project" value="InterPro"/>
</dbReference>
<feature type="compositionally biased region" description="Low complexity" evidence="1">
    <location>
        <begin position="112"/>
        <end position="122"/>
    </location>
</feature>
<feature type="region of interest" description="Disordered" evidence="1">
    <location>
        <begin position="305"/>
        <end position="347"/>
    </location>
</feature>
<evidence type="ECO:0000256" key="1">
    <source>
        <dbReference type="SAM" id="MobiDB-lite"/>
    </source>
</evidence>
<accession>A0A7R8WDB3</accession>
<sequence length="358" mass="38962">MKFKEIRGGAYCGVVKASSVIQHEPAETIPGGAPTRSSVVVEHPEPPAPRYAPVPPPRTSTLGTPRGTTGEPPDAQSQLPLPPFTPQTSTFGWSRQSGSDEGSGAALPHHASSVSSDFSVWSLDPSPPSTSQSNIPSLAPQEREPLVYLPPDDDEMVEEDILPSRPPRRYDRHPPPPIPTEEPPRPRMAVDQFRFIAVLGRGHFGKSLSRERTSLGSFDLPGSREGIGPSSGPLPSSLRIVRGARRVRRRRGVGWSLECGCERIPSAPSVSVQPRPPLSLSVRPPGPGLPYSHEACHPMDASFILGKEENPSNSEDVSNFDEEFTSERPILTPPREPRPLSSNDQNNFSNFDYMADWC</sequence>
<gene>
    <name evidence="2" type="ORF">CTOB1V02_LOCUS7452</name>
</gene>
<feature type="compositionally biased region" description="Acidic residues" evidence="1">
    <location>
        <begin position="151"/>
        <end position="161"/>
    </location>
</feature>
<dbReference type="AlphaFoldDB" id="A0A7R8WDB3"/>
<dbReference type="GO" id="GO:0004674">
    <property type="term" value="F:protein serine/threonine kinase activity"/>
    <property type="evidence" value="ECO:0007669"/>
    <property type="project" value="InterPro"/>
</dbReference>
<proteinExistence type="predicted"/>
<feature type="region of interest" description="Disordered" evidence="1">
    <location>
        <begin position="19"/>
        <end position="185"/>
    </location>
</feature>
<dbReference type="Gene3D" id="3.30.200.20">
    <property type="entry name" value="Phosphorylase Kinase, domain 1"/>
    <property type="match status" value="1"/>
</dbReference>
<dbReference type="PROSITE" id="PS51285">
    <property type="entry name" value="AGC_KINASE_CTER"/>
    <property type="match status" value="1"/>
</dbReference>
<protein>
    <submittedName>
        <fullName evidence="2">Uncharacterized protein</fullName>
    </submittedName>
</protein>
<name>A0A7R8WDB3_9CRUS</name>
<reference evidence="2" key="1">
    <citation type="submission" date="2020-11" db="EMBL/GenBank/DDBJ databases">
        <authorList>
            <person name="Tran Van P."/>
        </authorList>
    </citation>
    <scope>NUCLEOTIDE SEQUENCE</scope>
</reference>
<dbReference type="OrthoDB" id="63267at2759"/>
<dbReference type="InterPro" id="IPR017892">
    <property type="entry name" value="Pkinase_C"/>
</dbReference>